<dbReference type="PANTHER" id="PTHR42923">
    <property type="entry name" value="PROTOPORPHYRINOGEN OXIDASE"/>
    <property type="match status" value="1"/>
</dbReference>
<feature type="transmembrane region" description="Helical" evidence="1">
    <location>
        <begin position="12"/>
        <end position="29"/>
    </location>
</feature>
<keyword evidence="4" id="KW-1185">Reference proteome</keyword>
<keyword evidence="1" id="KW-1133">Transmembrane helix</keyword>
<keyword evidence="1" id="KW-0472">Membrane</keyword>
<dbReference type="GO" id="GO:0016491">
    <property type="term" value="F:oxidoreductase activity"/>
    <property type="evidence" value="ECO:0007669"/>
    <property type="project" value="InterPro"/>
</dbReference>
<dbReference type="InterPro" id="IPR002937">
    <property type="entry name" value="Amino_oxidase"/>
</dbReference>
<accession>A0A975U0T1</accession>
<dbReference type="RefSeq" id="WP_218285106.1">
    <property type="nucleotide sequence ID" value="NZ_CP076448.1"/>
</dbReference>
<evidence type="ECO:0000313" key="3">
    <source>
        <dbReference type="EMBL" id="QXM24135.1"/>
    </source>
</evidence>
<evidence type="ECO:0000256" key="1">
    <source>
        <dbReference type="SAM" id="Phobius"/>
    </source>
</evidence>
<name>A0A975U0T1_9PROT</name>
<dbReference type="PANTHER" id="PTHR42923:SF17">
    <property type="entry name" value="AMINE OXIDASE DOMAIN-CONTAINING PROTEIN"/>
    <property type="match status" value="1"/>
</dbReference>
<feature type="domain" description="Amine oxidase" evidence="2">
    <location>
        <begin position="21"/>
        <end position="311"/>
    </location>
</feature>
<evidence type="ECO:0000313" key="4">
    <source>
        <dbReference type="Proteomes" id="UP000694001"/>
    </source>
</evidence>
<gene>
    <name evidence="3" type="ORF">KO353_12790</name>
</gene>
<evidence type="ECO:0000259" key="2">
    <source>
        <dbReference type="Pfam" id="PF01593"/>
    </source>
</evidence>
<protein>
    <submittedName>
        <fullName evidence="3">FAD-dependent oxidoreductase</fullName>
    </submittedName>
</protein>
<dbReference type="FunFam" id="1.10.405.20:FF:000001">
    <property type="entry name" value="Amine oxidase"/>
    <property type="match status" value="1"/>
</dbReference>
<dbReference type="Proteomes" id="UP000694001">
    <property type="component" value="Chromosome"/>
</dbReference>
<dbReference type="InterPro" id="IPR050464">
    <property type="entry name" value="Zeta_carotene_desat/Oxidored"/>
</dbReference>
<reference evidence="3" key="1">
    <citation type="submission" date="2021-06" db="EMBL/GenBank/DDBJ databases">
        <title>Elioraea tepida, sp. nov., a moderately thermophilic aerobic anoxygenic phototrophic bacterium isolated from an alkaline siliceous hot spring mat community in Yellowstone National Park, WY, USA.</title>
        <authorList>
            <person name="Saini M.K."/>
            <person name="Yoshida S."/>
            <person name="Sebastian A."/>
            <person name="Hirose S."/>
            <person name="Hara E."/>
            <person name="Tamaki H."/>
            <person name="Soulier N.T."/>
            <person name="Albert I."/>
            <person name="Hanada S."/>
            <person name="Bryant D.A."/>
            <person name="Tank M."/>
        </authorList>
    </citation>
    <scope>NUCLEOTIDE SEQUENCE</scope>
    <source>
        <strain evidence="3">MS-P2</strain>
    </source>
</reference>
<dbReference type="AlphaFoldDB" id="A0A975U0T1"/>
<sequence length="436" mass="48282">MDGVWGAGRRRSVAVIGAGIPGLSVAWFLREYCTVTLYEAEHRLGGHADTQVIRLGGQDIAVDTGFIVYNTVNYPHLTALFRHLGVATERSDMSFGVSIGGGRLEYGGGSIPQLFAQKRNIARPRFLAMLRDVMRFYREAPKLLCSDDDPTLGEYLDRNRYGPGFIEDHILPMGAAIWSASVSAMYEFPAKIFIRFFVNHGLLRLSGRPVWRTVTGGSRTYVGRMEADLATSVHKGVPVQAVLRRPNGVSIHLADGTVSGHDAVVIATHGDQALRLLADASPRERSILGAVRTQANRMVLHTDARLMPRRKRVWSSWNYLARDRRDHGREVSVTYWMNRLQNLATPEPLFVTLNPLREPDPSRVILEKTYRHPCYDAAMIAAQGALPSLQGDRNTWFCGAWTGYGFHEDGIASAVSVARGFGVSPPWVEAALDRAA</sequence>
<proteinExistence type="predicted"/>
<dbReference type="KEGG" id="elio:KO353_12790"/>
<dbReference type="Pfam" id="PF01593">
    <property type="entry name" value="Amino_oxidase"/>
    <property type="match status" value="1"/>
</dbReference>
<dbReference type="EMBL" id="CP076448">
    <property type="protein sequence ID" value="QXM24135.1"/>
    <property type="molecule type" value="Genomic_DNA"/>
</dbReference>
<organism evidence="3 4">
    <name type="scientific">Elioraea tepida</name>
    <dbReference type="NCBI Taxonomy" id="2843330"/>
    <lineage>
        <taxon>Bacteria</taxon>
        <taxon>Pseudomonadati</taxon>
        <taxon>Pseudomonadota</taxon>
        <taxon>Alphaproteobacteria</taxon>
        <taxon>Acetobacterales</taxon>
        <taxon>Elioraeaceae</taxon>
        <taxon>Elioraea</taxon>
    </lineage>
</organism>
<keyword evidence="1" id="KW-0812">Transmembrane</keyword>